<dbReference type="GO" id="GO:0017004">
    <property type="term" value="P:cytochrome complex assembly"/>
    <property type="evidence" value="ECO:0007669"/>
    <property type="project" value="UniProtKB-KW"/>
</dbReference>
<comment type="caution">
    <text evidence="9">The sequence shown here is derived from an EMBL/GenBank/DDBJ whole genome shotgun (WGS) entry which is preliminary data.</text>
</comment>
<dbReference type="Proteomes" id="UP000693892">
    <property type="component" value="Unassembled WGS sequence"/>
</dbReference>
<evidence type="ECO:0000256" key="5">
    <source>
        <dbReference type="ARBA" id="ARBA00023136"/>
    </source>
</evidence>
<evidence type="ECO:0000256" key="6">
    <source>
        <dbReference type="SAM" id="MobiDB-lite"/>
    </source>
</evidence>
<feature type="region of interest" description="Disordered" evidence="6">
    <location>
        <begin position="1"/>
        <end position="45"/>
    </location>
</feature>
<feature type="transmembrane region" description="Helical" evidence="7">
    <location>
        <begin position="123"/>
        <end position="145"/>
    </location>
</feature>
<keyword evidence="3" id="KW-0201">Cytochrome c-type biogenesis</keyword>
<accession>A0A916NPY2</accession>
<evidence type="ECO:0000256" key="2">
    <source>
        <dbReference type="ARBA" id="ARBA00022692"/>
    </source>
</evidence>
<keyword evidence="4 7" id="KW-1133">Transmembrane helix</keyword>
<evidence type="ECO:0000256" key="3">
    <source>
        <dbReference type="ARBA" id="ARBA00022748"/>
    </source>
</evidence>
<keyword evidence="2 7" id="KW-0812">Transmembrane</keyword>
<proteinExistence type="predicted"/>
<dbReference type="Pfam" id="PF05140">
    <property type="entry name" value="ResB"/>
    <property type="match status" value="1"/>
</dbReference>
<comment type="subcellular location">
    <subcellularLocation>
        <location evidence="1">Membrane</location>
        <topology evidence="1">Multi-pass membrane protein</topology>
    </subcellularLocation>
</comment>
<feature type="domain" description="ResB-like" evidence="8">
    <location>
        <begin position="65"/>
        <end position="568"/>
    </location>
</feature>
<gene>
    <name evidence="9" type="primary">ccs1_1</name>
    <name evidence="9" type="ORF">LEUCIP111803_02215</name>
</gene>
<protein>
    <submittedName>
        <fullName evidence="9">Cytochrome c biogenesis protein Ccs1</fullName>
    </submittedName>
</protein>
<organism evidence="9 10">
    <name type="scientific">Leucobacter soli</name>
    <dbReference type="NCBI Taxonomy" id="2812850"/>
    <lineage>
        <taxon>Bacteria</taxon>
        <taxon>Bacillati</taxon>
        <taxon>Actinomycetota</taxon>
        <taxon>Actinomycetes</taxon>
        <taxon>Micrococcales</taxon>
        <taxon>Microbacteriaceae</taxon>
        <taxon>Leucobacter</taxon>
    </lineage>
</organism>
<dbReference type="InterPro" id="IPR007816">
    <property type="entry name" value="ResB-like_domain"/>
</dbReference>
<dbReference type="RefSeq" id="WP_218116146.1">
    <property type="nucleotide sequence ID" value="NZ_CAJVAP010000031.1"/>
</dbReference>
<keyword evidence="5 7" id="KW-0472">Membrane</keyword>
<evidence type="ECO:0000256" key="1">
    <source>
        <dbReference type="ARBA" id="ARBA00004141"/>
    </source>
</evidence>
<sequence>MSQFSDLGDRPADYEDGSGAPANAGGGRGGPGGAPGGGPGSGPGSGPELGLRGWLRWFWRQLTSMRVALILLLMLAIATIPGSLLPQRSADPNGVLQYEEQHPTLFPILDAFPIQAFDVYGSVWFSSIYLLLFASLIGCVLPRIAHHWRALRSAPPKTPARLARMAGYVEQRLSNPGAGQAEREELAERAVAEAHEILRRQRYRADIQRSTRRDGTAEVSVSAERGYLRETGNLVFHLALLGVLVSVAIGGLFSFNGQKVLVEGESLLNQLIDYDSATSGRSFDSSRLEPYRMRLDELAVDYVGLDDANTQAIGQVRDYRASVTLIDTDGTEHEDVIRVNHPLRLHGSPIYLIANGYAPTITVRDPSGTVVFSESVPFIPQNDATMLSLGVLKVPYGLSYEGEETQLGLRGFFYPTKAELDTGAWTSDYPDLENPWLTLDVFVGDLGIDGGIPQSVYALDTTGMTQLTRGEEGQESLKLTIGDTAELPGGMGTVSLDAVPRYASFDVMRNPAQEWVLVSALLAVAGLLSSLFVPRRRMWVKAIVVPDGVVLQYAALARGDDPTLEQAVELLREQHRERL</sequence>
<evidence type="ECO:0000256" key="4">
    <source>
        <dbReference type="ARBA" id="ARBA00022989"/>
    </source>
</evidence>
<dbReference type="AlphaFoldDB" id="A0A916NPY2"/>
<reference evidence="9" key="1">
    <citation type="submission" date="2021-06" db="EMBL/GenBank/DDBJ databases">
        <authorList>
            <person name="Criscuolo A."/>
        </authorList>
    </citation>
    <scope>NUCLEOTIDE SEQUENCE</scope>
    <source>
        <strain evidence="9">CIP111803</strain>
    </source>
</reference>
<keyword evidence="10" id="KW-1185">Reference proteome</keyword>
<dbReference type="InterPro" id="IPR023494">
    <property type="entry name" value="Cyt_c_bgen_Ccs1/CcsB/ResB"/>
</dbReference>
<dbReference type="PANTHER" id="PTHR31566:SF0">
    <property type="entry name" value="CYTOCHROME C BIOGENESIS PROTEIN CCS1, CHLOROPLASTIC"/>
    <property type="match status" value="1"/>
</dbReference>
<feature type="transmembrane region" description="Helical" evidence="7">
    <location>
        <begin position="515"/>
        <end position="533"/>
    </location>
</feature>
<evidence type="ECO:0000259" key="8">
    <source>
        <dbReference type="Pfam" id="PF05140"/>
    </source>
</evidence>
<dbReference type="PANTHER" id="PTHR31566">
    <property type="entry name" value="CYTOCHROME C BIOGENESIS PROTEIN CCS1, CHLOROPLASTIC"/>
    <property type="match status" value="1"/>
</dbReference>
<dbReference type="EMBL" id="CAJVAP010000031">
    <property type="protein sequence ID" value="CAG7618583.1"/>
    <property type="molecule type" value="Genomic_DNA"/>
</dbReference>
<name>A0A916NPY2_9MICO</name>
<evidence type="ECO:0000256" key="7">
    <source>
        <dbReference type="SAM" id="Phobius"/>
    </source>
</evidence>
<feature type="compositionally biased region" description="Gly residues" evidence="6">
    <location>
        <begin position="24"/>
        <end position="45"/>
    </location>
</feature>
<evidence type="ECO:0000313" key="9">
    <source>
        <dbReference type="EMBL" id="CAG7618583.1"/>
    </source>
</evidence>
<feature type="transmembrane region" description="Helical" evidence="7">
    <location>
        <begin position="67"/>
        <end position="85"/>
    </location>
</feature>
<evidence type="ECO:0000313" key="10">
    <source>
        <dbReference type="Proteomes" id="UP000693892"/>
    </source>
</evidence>
<feature type="transmembrane region" description="Helical" evidence="7">
    <location>
        <begin position="234"/>
        <end position="255"/>
    </location>
</feature>
<dbReference type="GO" id="GO:0016020">
    <property type="term" value="C:membrane"/>
    <property type="evidence" value="ECO:0007669"/>
    <property type="project" value="UniProtKB-SubCell"/>
</dbReference>